<keyword evidence="1" id="KW-0413">Isomerase</keyword>
<sequence length="227" mass="23904">MKLALLLVFAVLFTVSELNGISRQAYAKSSPFRRLPLPTPRLTLRAYAKSSPTRRLILGGGVVGLSTLLVTTKNSAFGFEMSGSDNACEFSDVGSGGMKICDLKGGSGPEPVDDDVVKCNYEIKLADTGKIVVNARNYLFQLGIGEVVPGWEKLILGDQGVEAMRVGGVRRGILPASMAYGSDKRGCLGDTCAIPSNSKLELTVELVGIKGVTKLSGGASATPFELT</sequence>
<protein>
    <recommendedName>
        <fullName evidence="1">peptidylprolyl isomerase</fullName>
        <ecNumber evidence="1">5.2.1.8</ecNumber>
    </recommendedName>
</protein>
<dbReference type="GO" id="GO:0003755">
    <property type="term" value="F:peptidyl-prolyl cis-trans isomerase activity"/>
    <property type="evidence" value="ECO:0007669"/>
    <property type="project" value="UniProtKB-KW"/>
</dbReference>
<feature type="signal peptide" evidence="2">
    <location>
        <begin position="1"/>
        <end position="20"/>
    </location>
</feature>
<evidence type="ECO:0000256" key="1">
    <source>
        <dbReference type="PROSITE-ProRule" id="PRU00277"/>
    </source>
</evidence>
<dbReference type="Pfam" id="PF00254">
    <property type="entry name" value="FKBP_C"/>
    <property type="match status" value="1"/>
</dbReference>
<evidence type="ECO:0000313" key="4">
    <source>
        <dbReference type="EMBL" id="CAD8430011.1"/>
    </source>
</evidence>
<comment type="catalytic activity">
    <reaction evidence="1">
        <text>[protein]-peptidylproline (omega=180) = [protein]-peptidylproline (omega=0)</text>
        <dbReference type="Rhea" id="RHEA:16237"/>
        <dbReference type="Rhea" id="RHEA-COMP:10747"/>
        <dbReference type="Rhea" id="RHEA-COMP:10748"/>
        <dbReference type="ChEBI" id="CHEBI:83833"/>
        <dbReference type="ChEBI" id="CHEBI:83834"/>
        <dbReference type="EC" id="5.2.1.8"/>
    </reaction>
</comment>
<organism evidence="4">
    <name type="scientific">Amorphochlora amoebiformis</name>
    <dbReference type="NCBI Taxonomy" id="1561963"/>
    <lineage>
        <taxon>Eukaryota</taxon>
        <taxon>Sar</taxon>
        <taxon>Rhizaria</taxon>
        <taxon>Cercozoa</taxon>
        <taxon>Chlorarachniophyceae</taxon>
        <taxon>Amorphochlora</taxon>
    </lineage>
</organism>
<evidence type="ECO:0000256" key="2">
    <source>
        <dbReference type="SAM" id="SignalP"/>
    </source>
</evidence>
<dbReference type="PANTHER" id="PTHR47833">
    <property type="entry name" value="PHOTOSYNTHETIC NDH SUBUNIT OF LUMENAL LOCATION 4, CHLOROPLASTIC"/>
    <property type="match status" value="1"/>
</dbReference>
<proteinExistence type="predicted"/>
<dbReference type="InterPro" id="IPR046357">
    <property type="entry name" value="PPIase_dom_sf"/>
</dbReference>
<reference evidence="4" key="1">
    <citation type="submission" date="2021-01" db="EMBL/GenBank/DDBJ databases">
        <authorList>
            <person name="Corre E."/>
            <person name="Pelletier E."/>
            <person name="Niang G."/>
            <person name="Scheremetjew M."/>
            <person name="Finn R."/>
            <person name="Kale V."/>
            <person name="Holt S."/>
            <person name="Cochrane G."/>
            <person name="Meng A."/>
            <person name="Brown T."/>
            <person name="Cohen L."/>
        </authorList>
    </citation>
    <scope>NUCLEOTIDE SEQUENCE</scope>
    <source>
        <strain evidence="4">CCMP2058</strain>
    </source>
</reference>
<dbReference type="EC" id="5.2.1.8" evidence="1"/>
<keyword evidence="2" id="KW-0732">Signal</keyword>
<dbReference type="PROSITE" id="PS50059">
    <property type="entry name" value="FKBP_PPIASE"/>
    <property type="match status" value="1"/>
</dbReference>
<dbReference type="SUPFAM" id="SSF54534">
    <property type="entry name" value="FKBP-like"/>
    <property type="match status" value="1"/>
</dbReference>
<dbReference type="EMBL" id="HBEM01001384">
    <property type="protein sequence ID" value="CAD8430011.1"/>
    <property type="molecule type" value="Transcribed_RNA"/>
</dbReference>
<dbReference type="AlphaFoldDB" id="A0A7S0CPC4"/>
<dbReference type="InterPro" id="IPR001179">
    <property type="entry name" value="PPIase_FKBP_dom"/>
</dbReference>
<dbReference type="GO" id="GO:0009507">
    <property type="term" value="C:chloroplast"/>
    <property type="evidence" value="ECO:0007669"/>
    <property type="project" value="InterPro"/>
</dbReference>
<dbReference type="InterPro" id="IPR044183">
    <property type="entry name" value="PNSL4/FKBP13-like"/>
</dbReference>
<evidence type="ECO:0000259" key="3">
    <source>
        <dbReference type="PROSITE" id="PS50059"/>
    </source>
</evidence>
<dbReference type="Gene3D" id="3.10.50.40">
    <property type="match status" value="1"/>
</dbReference>
<dbReference type="PANTHER" id="PTHR47833:SF2">
    <property type="entry name" value="PEPTIDYLPROLYL ISOMERASE"/>
    <property type="match status" value="1"/>
</dbReference>
<gene>
    <name evidence="4" type="ORF">LAMO00422_LOCUS1015</name>
</gene>
<keyword evidence="1" id="KW-0697">Rotamase</keyword>
<accession>A0A7S0CPC4</accession>
<feature type="chain" id="PRO_5031544685" description="peptidylprolyl isomerase" evidence="2">
    <location>
        <begin position="21"/>
        <end position="227"/>
    </location>
</feature>
<feature type="domain" description="PPIase FKBP-type" evidence="3">
    <location>
        <begin position="114"/>
        <end position="210"/>
    </location>
</feature>
<name>A0A7S0CPC4_9EUKA</name>